<keyword evidence="2 6" id="KW-0812">Transmembrane</keyword>
<evidence type="ECO:0000256" key="5">
    <source>
        <dbReference type="ARBA" id="ARBA00023136"/>
    </source>
</evidence>
<comment type="subcellular location">
    <subcellularLocation>
        <location evidence="1">Membrane</location>
        <topology evidence="1">Multi-pass membrane protein</topology>
    </subcellularLocation>
</comment>
<reference evidence="8" key="1">
    <citation type="journal article" date="2019" name="Int. J. Syst. Evol. Microbiol.">
        <title>The Global Catalogue of Microorganisms (GCM) 10K type strain sequencing project: providing services to taxonomists for standard genome sequencing and annotation.</title>
        <authorList>
            <consortium name="The Broad Institute Genomics Platform"/>
            <consortium name="The Broad Institute Genome Sequencing Center for Infectious Disease"/>
            <person name="Wu L."/>
            <person name="Ma J."/>
        </authorList>
    </citation>
    <scope>NUCLEOTIDE SEQUENCE [LARGE SCALE GENOMIC DNA]</scope>
    <source>
        <strain evidence="8">JCM 18303</strain>
    </source>
</reference>
<sequence>MIDGYCERLTATFWAEPVNALSNLAFLVAAALAALHLRRTGRRPPPDLVLLVAILTAIGVGSFLFHTLATRWAALADTLPIGVFMLVYLVVFTHRFAGVGRRLAWLAAPAFLAFAAVVAPAARGGPVPGLYLPALLGLAGLTAFLAARRDPAWRTFGLVTSLFVVSLTFRQLDGPLCPSWPLGTHFAWHLCNATVLYLLLRAAIRRYDLRVAAAR</sequence>
<dbReference type="EMBL" id="BAABJP010000045">
    <property type="protein sequence ID" value="GAA5171192.1"/>
    <property type="molecule type" value="Genomic_DNA"/>
</dbReference>
<proteinExistence type="predicted"/>
<evidence type="ECO:0000313" key="8">
    <source>
        <dbReference type="Proteomes" id="UP001428817"/>
    </source>
</evidence>
<organism evidence="7 8">
    <name type="scientific">Pseudonocardia eucalypti</name>
    <dbReference type="NCBI Taxonomy" id="648755"/>
    <lineage>
        <taxon>Bacteria</taxon>
        <taxon>Bacillati</taxon>
        <taxon>Actinomycetota</taxon>
        <taxon>Actinomycetes</taxon>
        <taxon>Pseudonocardiales</taxon>
        <taxon>Pseudonocardiaceae</taxon>
        <taxon>Pseudonocardia</taxon>
    </lineage>
</organism>
<feature type="transmembrane region" description="Helical" evidence="6">
    <location>
        <begin position="72"/>
        <end position="91"/>
    </location>
</feature>
<feature type="transmembrane region" description="Helical" evidence="6">
    <location>
        <begin position="20"/>
        <end position="37"/>
    </location>
</feature>
<feature type="transmembrane region" description="Helical" evidence="6">
    <location>
        <begin position="182"/>
        <end position="200"/>
    </location>
</feature>
<gene>
    <name evidence="7" type="ORF">GCM10023321_69470</name>
</gene>
<dbReference type="RefSeq" id="WP_345703382.1">
    <property type="nucleotide sequence ID" value="NZ_BAABJP010000045.1"/>
</dbReference>
<feature type="transmembrane region" description="Helical" evidence="6">
    <location>
        <begin position="103"/>
        <end position="122"/>
    </location>
</feature>
<feature type="transmembrane region" description="Helical" evidence="6">
    <location>
        <begin position="49"/>
        <end position="66"/>
    </location>
</feature>
<keyword evidence="8" id="KW-1185">Reference proteome</keyword>
<evidence type="ECO:0000256" key="6">
    <source>
        <dbReference type="SAM" id="Phobius"/>
    </source>
</evidence>
<comment type="caution">
    <text evidence="7">The sequence shown here is derived from an EMBL/GenBank/DDBJ whole genome shotgun (WGS) entry which is preliminary data.</text>
</comment>
<feature type="transmembrane region" description="Helical" evidence="6">
    <location>
        <begin position="153"/>
        <end position="170"/>
    </location>
</feature>
<dbReference type="Pfam" id="PF05875">
    <property type="entry name" value="Ceramidase"/>
    <property type="match status" value="1"/>
</dbReference>
<evidence type="ECO:0000256" key="1">
    <source>
        <dbReference type="ARBA" id="ARBA00004141"/>
    </source>
</evidence>
<dbReference type="InterPro" id="IPR008901">
    <property type="entry name" value="ACER"/>
</dbReference>
<keyword evidence="4 6" id="KW-1133">Transmembrane helix</keyword>
<evidence type="ECO:0000256" key="2">
    <source>
        <dbReference type="ARBA" id="ARBA00022692"/>
    </source>
</evidence>
<name>A0ABP9R3D3_9PSEU</name>
<accession>A0ABP9R3D3</accession>
<keyword evidence="3" id="KW-0378">Hydrolase</keyword>
<evidence type="ECO:0000256" key="3">
    <source>
        <dbReference type="ARBA" id="ARBA00022801"/>
    </source>
</evidence>
<feature type="transmembrane region" description="Helical" evidence="6">
    <location>
        <begin position="128"/>
        <end position="146"/>
    </location>
</feature>
<evidence type="ECO:0000313" key="7">
    <source>
        <dbReference type="EMBL" id="GAA5171192.1"/>
    </source>
</evidence>
<protein>
    <submittedName>
        <fullName evidence="7">Ceramidase domain-containing protein</fullName>
    </submittedName>
</protein>
<dbReference type="Proteomes" id="UP001428817">
    <property type="component" value="Unassembled WGS sequence"/>
</dbReference>
<keyword evidence="5 6" id="KW-0472">Membrane</keyword>
<evidence type="ECO:0000256" key="4">
    <source>
        <dbReference type="ARBA" id="ARBA00022989"/>
    </source>
</evidence>